<dbReference type="Pfam" id="PF05649">
    <property type="entry name" value="Peptidase_M13_N"/>
    <property type="match status" value="1"/>
</dbReference>
<evidence type="ECO:0000256" key="11">
    <source>
        <dbReference type="ARBA" id="ARBA00073420"/>
    </source>
</evidence>
<dbReference type="Proteomes" id="UP000191612">
    <property type="component" value="Unassembled WGS sequence"/>
</dbReference>
<keyword evidence="15" id="KW-1185">Reference proteome</keyword>
<evidence type="ECO:0000256" key="7">
    <source>
        <dbReference type="ARBA" id="ARBA00022833"/>
    </source>
</evidence>
<dbReference type="PRINTS" id="PR00786">
    <property type="entry name" value="NEPRILYSIN"/>
</dbReference>
<dbReference type="InterPro" id="IPR024079">
    <property type="entry name" value="MetalloPept_cat_dom_sf"/>
</dbReference>
<keyword evidence="7" id="KW-0862">Zinc</keyword>
<comment type="caution">
    <text evidence="14">The sequence shown here is derived from an EMBL/GenBank/DDBJ whole genome shotgun (WGS) entry which is preliminary data.</text>
</comment>
<evidence type="ECO:0000256" key="12">
    <source>
        <dbReference type="ARBA" id="ARBA00083297"/>
    </source>
</evidence>
<reference evidence="15" key="1">
    <citation type="journal article" date="2017" name="Nat. Microbiol.">
        <title>Global analysis of biosynthetic gene clusters reveals vast potential of secondary metabolite production in Penicillium species.</title>
        <authorList>
            <person name="Nielsen J.C."/>
            <person name="Grijseels S."/>
            <person name="Prigent S."/>
            <person name="Ji B."/>
            <person name="Dainat J."/>
            <person name="Nielsen K.F."/>
            <person name="Frisvad J.C."/>
            <person name="Workman M."/>
            <person name="Nielsen J."/>
        </authorList>
    </citation>
    <scope>NUCLEOTIDE SEQUENCE [LARGE SCALE GENOMIC DNA]</scope>
    <source>
        <strain evidence="15">IBT 29525</strain>
    </source>
</reference>
<dbReference type="Gene3D" id="3.40.390.10">
    <property type="entry name" value="Collagenase (Catalytic Domain)"/>
    <property type="match status" value="1"/>
</dbReference>
<dbReference type="SUPFAM" id="SSF51395">
    <property type="entry name" value="FMN-linked oxidoreductases"/>
    <property type="match status" value="1"/>
</dbReference>
<dbReference type="GO" id="GO:0004222">
    <property type="term" value="F:metalloendopeptidase activity"/>
    <property type="evidence" value="ECO:0007669"/>
    <property type="project" value="InterPro"/>
</dbReference>
<evidence type="ECO:0000256" key="2">
    <source>
        <dbReference type="ARBA" id="ARBA00001947"/>
    </source>
</evidence>
<gene>
    <name evidence="14" type="ORF">PENSOL_c001G03219</name>
</gene>
<dbReference type="InterPro" id="IPR037396">
    <property type="entry name" value="FMN_HAD"/>
</dbReference>
<dbReference type="PANTHER" id="PTHR11733">
    <property type="entry name" value="ZINC METALLOPROTEASE FAMILY M13 NEPRILYSIN-RELATED"/>
    <property type="match status" value="1"/>
</dbReference>
<dbReference type="GO" id="GO:0010181">
    <property type="term" value="F:FMN binding"/>
    <property type="evidence" value="ECO:0007669"/>
    <property type="project" value="InterPro"/>
</dbReference>
<feature type="domain" description="FMN hydroxy acid dehydrogenase" evidence="13">
    <location>
        <begin position="1"/>
        <end position="362"/>
    </location>
</feature>
<evidence type="ECO:0000256" key="3">
    <source>
        <dbReference type="ARBA" id="ARBA00007357"/>
    </source>
</evidence>
<dbReference type="AlphaFoldDB" id="A0A1V6RQ95"/>
<dbReference type="InterPro" id="IPR018497">
    <property type="entry name" value="Peptidase_M13_C"/>
</dbReference>
<evidence type="ECO:0000256" key="1">
    <source>
        <dbReference type="ARBA" id="ARBA00001917"/>
    </source>
</evidence>
<dbReference type="InterPro" id="IPR000262">
    <property type="entry name" value="FMN-dep_DH"/>
</dbReference>
<proteinExistence type="inferred from homology"/>
<keyword evidence="5" id="KW-0479">Metal-binding</keyword>
<dbReference type="InterPro" id="IPR013785">
    <property type="entry name" value="Aldolase_TIM"/>
</dbReference>
<comment type="similarity">
    <text evidence="3">Belongs to the peptidase M13 family.</text>
</comment>
<dbReference type="FunFam" id="3.20.20.70:FF:000056">
    <property type="entry name" value="hydroxyacid oxidase 2"/>
    <property type="match status" value="1"/>
</dbReference>
<evidence type="ECO:0000256" key="4">
    <source>
        <dbReference type="ARBA" id="ARBA00022670"/>
    </source>
</evidence>
<dbReference type="Gene3D" id="1.10.1380.10">
    <property type="entry name" value="Neutral endopeptidase , domain2"/>
    <property type="match status" value="1"/>
</dbReference>
<comment type="cofactor">
    <cofactor evidence="2">
        <name>Zn(2+)</name>
        <dbReference type="ChEBI" id="CHEBI:29105"/>
    </cofactor>
</comment>
<name>A0A1V6RQ95_9EURO</name>
<dbReference type="EMBL" id="MDYO01000001">
    <property type="protein sequence ID" value="OQE03826.1"/>
    <property type="molecule type" value="Genomic_DNA"/>
</dbReference>
<keyword evidence="6" id="KW-0378">Hydrolase</keyword>
<dbReference type="GO" id="GO:0005737">
    <property type="term" value="C:cytoplasm"/>
    <property type="evidence" value="ECO:0007669"/>
    <property type="project" value="UniProtKB-ARBA"/>
</dbReference>
<dbReference type="SUPFAM" id="SSF55486">
    <property type="entry name" value="Metalloproteases ('zincins'), catalytic domain"/>
    <property type="match status" value="1"/>
</dbReference>
<evidence type="ECO:0000256" key="8">
    <source>
        <dbReference type="ARBA" id="ARBA00023002"/>
    </source>
</evidence>
<dbReference type="CDD" id="cd02809">
    <property type="entry name" value="alpha_hydroxyacid_oxid_FMN"/>
    <property type="match status" value="1"/>
</dbReference>
<dbReference type="STRING" id="60172.A0A1V6RQ95"/>
<protein>
    <recommendedName>
        <fullName evidence="11">Oxidase FUB9</fullName>
    </recommendedName>
    <alternativeName>
        <fullName evidence="12">Fusaric acid biosynthesis protein 9</fullName>
    </alternativeName>
</protein>
<dbReference type="PANTHER" id="PTHR11733:SF167">
    <property type="entry name" value="FI17812P1-RELATED"/>
    <property type="match status" value="1"/>
</dbReference>
<dbReference type="InterPro" id="IPR008259">
    <property type="entry name" value="FMN_hydac_DH_AS"/>
</dbReference>
<dbReference type="PROSITE" id="PS00557">
    <property type="entry name" value="FMN_HYDROXY_ACID_DH_1"/>
    <property type="match status" value="1"/>
</dbReference>
<dbReference type="InterPro" id="IPR012133">
    <property type="entry name" value="Alpha-hydoxy_acid_DH_FMN"/>
</dbReference>
<dbReference type="GO" id="GO:0016485">
    <property type="term" value="P:protein processing"/>
    <property type="evidence" value="ECO:0007669"/>
    <property type="project" value="TreeGrafter"/>
</dbReference>
<evidence type="ECO:0000256" key="5">
    <source>
        <dbReference type="ARBA" id="ARBA00022723"/>
    </source>
</evidence>
<dbReference type="Pfam" id="PF01070">
    <property type="entry name" value="FMN_dh"/>
    <property type="match status" value="1"/>
</dbReference>
<dbReference type="InterPro" id="IPR042089">
    <property type="entry name" value="Peptidase_M13_dom_2"/>
</dbReference>
<dbReference type="Pfam" id="PF01431">
    <property type="entry name" value="Peptidase_M13"/>
    <property type="match status" value="1"/>
</dbReference>
<keyword evidence="8" id="KW-0560">Oxidoreductase</keyword>
<evidence type="ECO:0000313" key="14">
    <source>
        <dbReference type="EMBL" id="OQE03826.1"/>
    </source>
</evidence>
<dbReference type="InterPro" id="IPR000718">
    <property type="entry name" value="Peptidase_M13"/>
</dbReference>
<accession>A0A1V6RQ95</accession>
<evidence type="ECO:0000256" key="10">
    <source>
        <dbReference type="ARBA" id="ARBA00024042"/>
    </source>
</evidence>
<evidence type="ECO:0000313" key="15">
    <source>
        <dbReference type="Proteomes" id="UP000191612"/>
    </source>
</evidence>
<dbReference type="Gene3D" id="3.20.20.70">
    <property type="entry name" value="Aldolase class I"/>
    <property type="match status" value="1"/>
</dbReference>
<keyword evidence="4" id="KW-0645">Protease</keyword>
<keyword evidence="9" id="KW-0482">Metalloprotease</keyword>
<dbReference type="PROSITE" id="PS51349">
    <property type="entry name" value="FMN_HYDROXY_ACID_DH_2"/>
    <property type="match status" value="1"/>
</dbReference>
<dbReference type="GO" id="GO:0016491">
    <property type="term" value="F:oxidoreductase activity"/>
    <property type="evidence" value="ECO:0007669"/>
    <property type="project" value="UniProtKB-KW"/>
</dbReference>
<comment type="similarity">
    <text evidence="10">Belongs to the FMN-dependent alpha-hydroxy acid dehydrogenase family.</text>
</comment>
<evidence type="ECO:0000256" key="6">
    <source>
        <dbReference type="ARBA" id="ARBA00022801"/>
    </source>
</evidence>
<dbReference type="InterPro" id="IPR008753">
    <property type="entry name" value="Peptidase_M13_N"/>
</dbReference>
<dbReference type="PROSITE" id="PS51885">
    <property type="entry name" value="NEPRILYSIN"/>
    <property type="match status" value="1"/>
</dbReference>
<evidence type="ECO:0000256" key="9">
    <source>
        <dbReference type="ARBA" id="ARBA00023049"/>
    </source>
</evidence>
<organism evidence="14 15">
    <name type="scientific">Penicillium solitum</name>
    <dbReference type="NCBI Taxonomy" id="60172"/>
    <lineage>
        <taxon>Eukaryota</taxon>
        <taxon>Fungi</taxon>
        <taxon>Dikarya</taxon>
        <taxon>Ascomycota</taxon>
        <taxon>Pezizomycotina</taxon>
        <taxon>Eurotiomycetes</taxon>
        <taxon>Eurotiomycetidae</taxon>
        <taxon>Eurotiales</taxon>
        <taxon>Aspergillaceae</taxon>
        <taxon>Penicillium</taxon>
    </lineage>
</organism>
<comment type="cofactor">
    <cofactor evidence="1">
        <name>FMN</name>
        <dbReference type="ChEBI" id="CHEBI:58210"/>
    </cofactor>
</comment>
<dbReference type="GO" id="GO:0005886">
    <property type="term" value="C:plasma membrane"/>
    <property type="evidence" value="ECO:0007669"/>
    <property type="project" value="TreeGrafter"/>
</dbReference>
<dbReference type="CDD" id="cd08662">
    <property type="entry name" value="M13"/>
    <property type="match status" value="1"/>
</dbReference>
<dbReference type="GO" id="GO:0046872">
    <property type="term" value="F:metal ion binding"/>
    <property type="evidence" value="ECO:0007669"/>
    <property type="project" value="UniProtKB-KW"/>
</dbReference>
<evidence type="ECO:0000259" key="13">
    <source>
        <dbReference type="PROSITE" id="PS51349"/>
    </source>
</evidence>
<sequence length="1140" mass="127006">MANKILSIADLEEAASNLLSVSARDFFNSGATNQVTLHDNYAAYRKYRLLPRVLRDVSLVDTGISLFDRDIKFPLCVSPTGLQAMAHPEGELATSRACAKMGVNMGVSSYANHSVEEITVAGKEVGPIHHVMQLYAMNDKAKQERIVRRAEAAGCKAIFLTADSPVLGVRWNEWRNGFIPPVGLGYPMYERTSTEIQQQSHDDGFSSTNSDSHSWATEIPWLRRVTKMEIWIKGVLTPEDVETAIEYGCDGIIISNHGGRQLDETPATIDALPACAKTARGRIKIHIDGGIRSGVDIFKALTLGAECCWVGRPALWGLAYDGQQGVELMLRILFDDFKRCMQLTGCRSISDISPASLAIVNAYGPLARLDHSKRDSNNSLHSMQSEKGPLLDVNEVYYSEDNDFVSSHTRHNRLQRTRPCWARTLRKGLCVFVITGLITYYLGFPHGSPSTEKKPSPHPEAPPLCQSQECIHAASEILYNLDPNYENIDPCTDFDQYVCGGWRDRHDMRPDQGSIFAGTIMAENAQTKLRHILERTEAPQSSDADNLKKLKAAYDACLDEATVNERGSKPLTNVLDELKTIYPAKAGLVKGAQDQLTSALLYLANAGVEALASSGVTPDDRDPDNVVIMVSPPREIGLPAREYYNNTKTVADYTTVLKQVVRGLVGDGFDKTAEDVVAFEKKLADVTPDTQTQEDVTKYYNPLSVKETEALVPEISFADIISSLAPHDYKGDRLIVGSPSYMKALSVLLKDTPRETILLFLQWKLIQAFAGVIEDASIEPLRRFENELAGKEPQAKEERWRKCLGHLDEGLEWSLSRFYVLDAFSEDSKKLGDQIVSDIKERFIFTLDQTNWMSPDVRKLGIEKVGNIIQKIGFPTKSPNVLDPEDVNKFYRELELSKDTFFENEVAVARFQLRGEWSKLGKPTNRDEWGMSAPTVNAYYNPPGNEIVFPAGIMQPPAFYGPSAPLYLAYGAFGAVSGHELSHAFDSTGRHYDESGNYTNWWDDKTVEAFEERAQCFVDQYSKFTVIGPQDKVLHVNGRLTLGENIADAGGLTASYHAWKKHDEAKPDLHLPGLDAFTKEQLFFISYGNWWCGKTTKEAAEQAIYNDPHAPKSARIIETMANSREFKNAFSCPDRKPALI</sequence>